<gene>
    <name evidence="2" type="ORF">BJ508DRAFT_210526</name>
</gene>
<dbReference type="GO" id="GO:0003676">
    <property type="term" value="F:nucleic acid binding"/>
    <property type="evidence" value="ECO:0007669"/>
    <property type="project" value="InterPro"/>
</dbReference>
<evidence type="ECO:0000313" key="3">
    <source>
        <dbReference type="Proteomes" id="UP000275078"/>
    </source>
</evidence>
<dbReference type="InterPro" id="IPR036397">
    <property type="entry name" value="RNaseH_sf"/>
</dbReference>
<organism evidence="2 3">
    <name type="scientific">Ascobolus immersus RN42</name>
    <dbReference type="NCBI Taxonomy" id="1160509"/>
    <lineage>
        <taxon>Eukaryota</taxon>
        <taxon>Fungi</taxon>
        <taxon>Dikarya</taxon>
        <taxon>Ascomycota</taxon>
        <taxon>Pezizomycotina</taxon>
        <taxon>Pezizomycetes</taxon>
        <taxon>Pezizales</taxon>
        <taxon>Ascobolaceae</taxon>
        <taxon>Ascobolus</taxon>
    </lineage>
</organism>
<proteinExistence type="predicted"/>
<protein>
    <submittedName>
        <fullName evidence="2">Uncharacterized protein</fullName>
    </submittedName>
</protein>
<dbReference type="Gene3D" id="3.30.420.10">
    <property type="entry name" value="Ribonuclease H-like superfamily/Ribonuclease H"/>
    <property type="match status" value="1"/>
</dbReference>
<dbReference type="PANTHER" id="PTHR35871:SF1">
    <property type="entry name" value="CXC1-LIKE CYSTEINE CLUSTER ASSOCIATED WITH KDZ TRANSPOSASES DOMAIN-CONTAINING PROTEIN"/>
    <property type="match status" value="1"/>
</dbReference>
<dbReference type="PANTHER" id="PTHR35871">
    <property type="entry name" value="EXPRESSED PROTEIN"/>
    <property type="match status" value="1"/>
</dbReference>
<evidence type="ECO:0000313" key="2">
    <source>
        <dbReference type="EMBL" id="RPA80167.1"/>
    </source>
</evidence>
<name>A0A3N4I3Y4_ASCIM</name>
<dbReference type="OrthoDB" id="5400049at2759"/>
<sequence>MTRTAASLAVSNNYGKGVFLAREIRKWETYWLRDGKIPIGSKGKYHRLSGWLNDENLVQFVRQCIFLKKRYVSQSLELELHAFEEALEDKETPGYHRISISSRQVRRWLNKLGYNWKDIRKGVYIDGHEREDVVRYREIFVAEMSKIEDSGRLLRLDSEGNTVYPSNLPPGIKPLVLLTHDESTFNANDGIRHAWLKNGHQILRPKARGKGIMVSDVITQVGRLVVPDTVSDVEMNAAGVFRRDAAEFLEYGKDNWWDAEKMCQHILEIVEPMARLIYPDCELVFLFDNATNHSCFASDALNARAMRLGTGGIQPIMREGFDYNRMLPHAMVDGNGKAKGLRTVLKERSLWREGLRMSCADNNCDSCKLKKRQRAINLEQHPQTGCSIPRKCKDCFLIQQHTNTKDANGCCAVRILSLQRDFAQQKGKLQEMLEVKGHLVKFYPKFHCELNWIEYNSKKYYWGVAKRYARHNCEYSLEALRENIPEAIQSVGSVLIYKFFLRTTRMWRAYKNNHLYGSQEYQLIVYKSHRRVRVREDDDSGGEDMNCGGVDEENGDSERFTSGLG</sequence>
<dbReference type="Proteomes" id="UP000275078">
    <property type="component" value="Unassembled WGS sequence"/>
</dbReference>
<dbReference type="AlphaFoldDB" id="A0A3N4I3Y4"/>
<feature type="region of interest" description="Disordered" evidence="1">
    <location>
        <begin position="536"/>
        <end position="565"/>
    </location>
</feature>
<dbReference type="EMBL" id="ML119691">
    <property type="protein sequence ID" value="RPA80167.1"/>
    <property type="molecule type" value="Genomic_DNA"/>
</dbReference>
<keyword evidence="3" id="KW-1185">Reference proteome</keyword>
<evidence type="ECO:0000256" key="1">
    <source>
        <dbReference type="SAM" id="MobiDB-lite"/>
    </source>
</evidence>
<accession>A0A3N4I3Y4</accession>
<reference evidence="2 3" key="1">
    <citation type="journal article" date="2018" name="Nat. Ecol. Evol.">
        <title>Pezizomycetes genomes reveal the molecular basis of ectomycorrhizal truffle lifestyle.</title>
        <authorList>
            <person name="Murat C."/>
            <person name="Payen T."/>
            <person name="Noel B."/>
            <person name="Kuo A."/>
            <person name="Morin E."/>
            <person name="Chen J."/>
            <person name="Kohler A."/>
            <person name="Krizsan K."/>
            <person name="Balestrini R."/>
            <person name="Da Silva C."/>
            <person name="Montanini B."/>
            <person name="Hainaut M."/>
            <person name="Levati E."/>
            <person name="Barry K.W."/>
            <person name="Belfiori B."/>
            <person name="Cichocki N."/>
            <person name="Clum A."/>
            <person name="Dockter R.B."/>
            <person name="Fauchery L."/>
            <person name="Guy J."/>
            <person name="Iotti M."/>
            <person name="Le Tacon F."/>
            <person name="Lindquist E.A."/>
            <person name="Lipzen A."/>
            <person name="Malagnac F."/>
            <person name="Mello A."/>
            <person name="Molinier V."/>
            <person name="Miyauchi S."/>
            <person name="Poulain J."/>
            <person name="Riccioni C."/>
            <person name="Rubini A."/>
            <person name="Sitrit Y."/>
            <person name="Splivallo R."/>
            <person name="Traeger S."/>
            <person name="Wang M."/>
            <person name="Zifcakova L."/>
            <person name="Wipf D."/>
            <person name="Zambonelli A."/>
            <person name="Paolocci F."/>
            <person name="Nowrousian M."/>
            <person name="Ottonello S."/>
            <person name="Baldrian P."/>
            <person name="Spatafora J.W."/>
            <person name="Henrissat B."/>
            <person name="Nagy L.G."/>
            <person name="Aury J.M."/>
            <person name="Wincker P."/>
            <person name="Grigoriev I.V."/>
            <person name="Bonfante P."/>
            <person name="Martin F.M."/>
        </authorList>
    </citation>
    <scope>NUCLEOTIDE SEQUENCE [LARGE SCALE GENOMIC DNA]</scope>
    <source>
        <strain evidence="2 3">RN42</strain>
    </source>
</reference>